<accession>A0A1F7YYG4</accession>
<gene>
    <name evidence="1" type="ORF">A3D01_04685</name>
</gene>
<proteinExistence type="predicted"/>
<protein>
    <submittedName>
        <fullName evidence="1">Uncharacterized protein</fullName>
    </submittedName>
</protein>
<dbReference type="AlphaFoldDB" id="A0A1F7YYG4"/>
<evidence type="ECO:0000313" key="2">
    <source>
        <dbReference type="Proteomes" id="UP000177169"/>
    </source>
</evidence>
<evidence type="ECO:0000313" key="1">
    <source>
        <dbReference type="EMBL" id="OGM32331.1"/>
    </source>
</evidence>
<name>A0A1F7YYG4_9BACT</name>
<dbReference type="EMBL" id="MGGR01000033">
    <property type="protein sequence ID" value="OGM32331.1"/>
    <property type="molecule type" value="Genomic_DNA"/>
</dbReference>
<dbReference type="Proteomes" id="UP000177169">
    <property type="component" value="Unassembled WGS sequence"/>
</dbReference>
<sequence length="62" mass="6817">MNSFLSCFPLALSGTENLFTIRKLFLEAYSSNSFSWAGKEYPSSACSLVDTLANKIAFSILI</sequence>
<comment type="caution">
    <text evidence="1">The sequence shown here is derived from an EMBL/GenBank/DDBJ whole genome shotgun (WGS) entry which is preliminary data.</text>
</comment>
<reference evidence="1 2" key="1">
    <citation type="journal article" date="2016" name="Nat. Commun.">
        <title>Thousands of microbial genomes shed light on interconnected biogeochemical processes in an aquifer system.</title>
        <authorList>
            <person name="Anantharaman K."/>
            <person name="Brown C.T."/>
            <person name="Hug L.A."/>
            <person name="Sharon I."/>
            <person name="Castelle C.J."/>
            <person name="Probst A.J."/>
            <person name="Thomas B.C."/>
            <person name="Singh A."/>
            <person name="Wilkins M.J."/>
            <person name="Karaoz U."/>
            <person name="Brodie E.L."/>
            <person name="Williams K.H."/>
            <person name="Hubbard S.S."/>
            <person name="Banfield J.F."/>
        </authorList>
    </citation>
    <scope>NUCLEOTIDE SEQUENCE [LARGE SCALE GENOMIC DNA]</scope>
</reference>
<organism evidence="1 2">
    <name type="scientific">Candidatus Woesebacteria bacterium RIFCSPHIGHO2_02_FULL_39_13</name>
    <dbReference type="NCBI Taxonomy" id="1802505"/>
    <lineage>
        <taxon>Bacteria</taxon>
        <taxon>Candidatus Woeseibacteriota</taxon>
    </lineage>
</organism>